<dbReference type="InterPro" id="IPR036271">
    <property type="entry name" value="Tet_transcr_reg_TetR-rel_C_sf"/>
</dbReference>
<dbReference type="InterPro" id="IPR009057">
    <property type="entry name" value="Homeodomain-like_sf"/>
</dbReference>
<proteinExistence type="predicted"/>
<dbReference type="Gene3D" id="1.10.10.60">
    <property type="entry name" value="Homeodomain-like"/>
    <property type="match status" value="1"/>
</dbReference>
<name>A0A919L766_9ACTN</name>
<keyword evidence="7" id="KW-1185">Reference proteome</keyword>
<reference evidence="6" key="2">
    <citation type="submission" date="2020-09" db="EMBL/GenBank/DDBJ databases">
        <authorList>
            <person name="Sun Q."/>
            <person name="Ohkuma M."/>
        </authorList>
    </citation>
    <scope>NUCLEOTIDE SEQUENCE</scope>
    <source>
        <strain evidence="6">JCM 5069</strain>
    </source>
</reference>
<reference evidence="6" key="1">
    <citation type="journal article" date="2014" name="Int. J. Syst. Evol. Microbiol.">
        <title>Complete genome sequence of Corynebacterium casei LMG S-19264T (=DSM 44701T), isolated from a smear-ripened cheese.</title>
        <authorList>
            <consortium name="US DOE Joint Genome Institute (JGI-PGF)"/>
            <person name="Walter F."/>
            <person name="Albersmeier A."/>
            <person name="Kalinowski J."/>
            <person name="Ruckert C."/>
        </authorList>
    </citation>
    <scope>NUCLEOTIDE SEQUENCE</scope>
    <source>
        <strain evidence="6">JCM 5069</strain>
    </source>
</reference>
<dbReference type="PANTHER" id="PTHR47506:SF1">
    <property type="entry name" value="HTH-TYPE TRANSCRIPTIONAL REGULATOR YJDC"/>
    <property type="match status" value="1"/>
</dbReference>
<dbReference type="InterPro" id="IPR011075">
    <property type="entry name" value="TetR_C"/>
</dbReference>
<dbReference type="AlphaFoldDB" id="A0A919L766"/>
<dbReference type="Pfam" id="PF16925">
    <property type="entry name" value="TetR_C_13"/>
    <property type="match status" value="1"/>
</dbReference>
<evidence type="ECO:0000256" key="4">
    <source>
        <dbReference type="PROSITE-ProRule" id="PRU00335"/>
    </source>
</evidence>
<dbReference type="InterPro" id="IPR023772">
    <property type="entry name" value="DNA-bd_HTH_TetR-type_CS"/>
</dbReference>
<dbReference type="Gene3D" id="1.10.357.10">
    <property type="entry name" value="Tetracycline Repressor, domain 2"/>
    <property type="match status" value="1"/>
</dbReference>
<dbReference type="Proteomes" id="UP000603708">
    <property type="component" value="Unassembled WGS sequence"/>
</dbReference>
<dbReference type="PROSITE" id="PS01081">
    <property type="entry name" value="HTH_TETR_1"/>
    <property type="match status" value="1"/>
</dbReference>
<evidence type="ECO:0000256" key="2">
    <source>
        <dbReference type="ARBA" id="ARBA00023125"/>
    </source>
</evidence>
<evidence type="ECO:0000259" key="5">
    <source>
        <dbReference type="PROSITE" id="PS50977"/>
    </source>
</evidence>
<dbReference type="PROSITE" id="PS50977">
    <property type="entry name" value="HTH_TETR_2"/>
    <property type="match status" value="1"/>
</dbReference>
<dbReference type="SUPFAM" id="SSF46689">
    <property type="entry name" value="Homeodomain-like"/>
    <property type="match status" value="1"/>
</dbReference>
<gene>
    <name evidence="6" type="ORF">GCM10018793_58350</name>
</gene>
<dbReference type="Pfam" id="PF00440">
    <property type="entry name" value="TetR_N"/>
    <property type="match status" value="1"/>
</dbReference>
<dbReference type="GO" id="GO:0003677">
    <property type="term" value="F:DNA binding"/>
    <property type="evidence" value="ECO:0007669"/>
    <property type="project" value="UniProtKB-UniRule"/>
</dbReference>
<evidence type="ECO:0000313" key="7">
    <source>
        <dbReference type="Proteomes" id="UP000603708"/>
    </source>
</evidence>
<dbReference type="EMBL" id="BNCD01000022">
    <property type="protein sequence ID" value="GHH86443.1"/>
    <property type="molecule type" value="Genomic_DNA"/>
</dbReference>
<evidence type="ECO:0000256" key="1">
    <source>
        <dbReference type="ARBA" id="ARBA00023015"/>
    </source>
</evidence>
<organism evidence="6 7">
    <name type="scientific">Streptomyces sulfonofaciens</name>
    <dbReference type="NCBI Taxonomy" id="68272"/>
    <lineage>
        <taxon>Bacteria</taxon>
        <taxon>Bacillati</taxon>
        <taxon>Actinomycetota</taxon>
        <taxon>Actinomycetes</taxon>
        <taxon>Kitasatosporales</taxon>
        <taxon>Streptomycetaceae</taxon>
        <taxon>Streptomyces</taxon>
    </lineage>
</organism>
<keyword evidence="1" id="KW-0805">Transcription regulation</keyword>
<dbReference type="SUPFAM" id="SSF48498">
    <property type="entry name" value="Tetracyclin repressor-like, C-terminal domain"/>
    <property type="match status" value="1"/>
</dbReference>
<sequence length="249" mass="27259">MDGCGRPHLPAQRGAHETRVALRSSARPISYRSIAVPSDEGRKQVTRGRDMARVGRPRQFDVDAALDAALEVFWRHGYEGTSLSELTDSMGINRPALYAAFHGKKELFFRALDRYLASDASHTAQALLAPTARDVVEQYLLRTVDQITDERRPMGCFILRGGLVCGPDNQDVADHMAGVRRAAEADLRRRFMQARAAGDLPDDEDPAELASFVSTVRQGLAVKACDGASPETLGKTVARVVASLRWGGR</sequence>
<evidence type="ECO:0000313" key="6">
    <source>
        <dbReference type="EMBL" id="GHH86443.1"/>
    </source>
</evidence>
<protein>
    <submittedName>
        <fullName evidence="6">TetR family transcriptional regulator</fullName>
    </submittedName>
</protein>
<dbReference type="InterPro" id="IPR001647">
    <property type="entry name" value="HTH_TetR"/>
</dbReference>
<comment type="caution">
    <text evidence="6">The sequence shown here is derived from an EMBL/GenBank/DDBJ whole genome shotgun (WGS) entry which is preliminary data.</text>
</comment>
<dbReference type="PANTHER" id="PTHR47506">
    <property type="entry name" value="TRANSCRIPTIONAL REGULATORY PROTEIN"/>
    <property type="match status" value="1"/>
</dbReference>
<keyword evidence="2 4" id="KW-0238">DNA-binding</keyword>
<evidence type="ECO:0000256" key="3">
    <source>
        <dbReference type="ARBA" id="ARBA00023163"/>
    </source>
</evidence>
<dbReference type="PRINTS" id="PR00455">
    <property type="entry name" value="HTHTETR"/>
</dbReference>
<feature type="DNA-binding region" description="H-T-H motif" evidence="4">
    <location>
        <begin position="82"/>
        <end position="101"/>
    </location>
</feature>
<keyword evidence="3" id="KW-0804">Transcription</keyword>
<feature type="domain" description="HTH tetR-type" evidence="5">
    <location>
        <begin position="59"/>
        <end position="119"/>
    </location>
</feature>
<accession>A0A919L766</accession>